<keyword evidence="2" id="KW-1185">Reference proteome</keyword>
<dbReference type="RefSeq" id="WP_268041806.1">
    <property type="nucleotide sequence ID" value="NZ_JAPQER010000007.1"/>
</dbReference>
<protein>
    <recommendedName>
        <fullName evidence="3">DUF4825 domain-containing protein</fullName>
    </recommendedName>
</protein>
<name>A0ABT4D2I1_9CLOT</name>
<proteinExistence type="predicted"/>
<dbReference type="Proteomes" id="UP001078443">
    <property type="component" value="Unassembled WGS sequence"/>
</dbReference>
<dbReference type="EMBL" id="JAPQER010000007">
    <property type="protein sequence ID" value="MCY6485461.1"/>
    <property type="molecule type" value="Genomic_DNA"/>
</dbReference>
<evidence type="ECO:0000313" key="1">
    <source>
        <dbReference type="EMBL" id="MCY6485461.1"/>
    </source>
</evidence>
<reference evidence="1" key="1">
    <citation type="submission" date="2022-12" db="EMBL/GenBank/DDBJ databases">
        <authorList>
            <person name="Wang J."/>
        </authorList>
    </citation>
    <scope>NUCLEOTIDE SEQUENCE</scope>
    <source>
        <strain evidence="1">HY-45-18</strain>
    </source>
</reference>
<comment type="caution">
    <text evidence="1">The sequence shown here is derived from an EMBL/GenBank/DDBJ whole genome shotgun (WGS) entry which is preliminary data.</text>
</comment>
<evidence type="ECO:0008006" key="3">
    <source>
        <dbReference type="Google" id="ProtNLM"/>
    </source>
</evidence>
<evidence type="ECO:0000313" key="2">
    <source>
        <dbReference type="Proteomes" id="UP001078443"/>
    </source>
</evidence>
<gene>
    <name evidence="1" type="ORF">OW763_14095</name>
</gene>
<sequence length="135" mass="15767">MKKIIITVLLLAIIVILGVCTSKTKPIFKGFYQNEKDVNGYFVQISIRQDDSSFIEYIDNREVDRGTYEKAENNVYKMKSDKQNFEITLNDDNSFEIFIKKINARDPIQMKNISRTPTTFSTIFDDVDEYKTLLD</sequence>
<organism evidence="1 2">
    <name type="scientific">Clostridium aestuarii</name>
    <dbReference type="NCBI Taxonomy" id="338193"/>
    <lineage>
        <taxon>Bacteria</taxon>
        <taxon>Bacillati</taxon>
        <taxon>Bacillota</taxon>
        <taxon>Clostridia</taxon>
        <taxon>Eubacteriales</taxon>
        <taxon>Clostridiaceae</taxon>
        <taxon>Clostridium</taxon>
    </lineage>
</organism>
<accession>A0ABT4D2I1</accession>